<dbReference type="AlphaFoldDB" id="A0A8H7V3J3"/>
<gene>
    <name evidence="1" type="ORF">INT47_006220</name>
</gene>
<name>A0A8H7V3J3_9FUNG</name>
<evidence type="ECO:0000313" key="2">
    <source>
        <dbReference type="Proteomes" id="UP000603453"/>
    </source>
</evidence>
<comment type="caution">
    <text evidence="1">The sequence shown here is derived from an EMBL/GenBank/DDBJ whole genome shotgun (WGS) entry which is preliminary data.</text>
</comment>
<dbReference type="Proteomes" id="UP000603453">
    <property type="component" value="Unassembled WGS sequence"/>
</dbReference>
<reference evidence="1" key="1">
    <citation type="submission" date="2020-12" db="EMBL/GenBank/DDBJ databases">
        <title>Metabolic potential, ecology and presence of endohyphal bacteria is reflected in genomic diversity of Mucoromycotina.</title>
        <authorList>
            <person name="Muszewska A."/>
            <person name="Okrasinska A."/>
            <person name="Steczkiewicz K."/>
            <person name="Drgas O."/>
            <person name="Orlowska M."/>
            <person name="Perlinska-Lenart U."/>
            <person name="Aleksandrzak-Piekarczyk T."/>
            <person name="Szatraj K."/>
            <person name="Zielenkiewicz U."/>
            <person name="Pilsyk S."/>
            <person name="Malc E."/>
            <person name="Mieczkowski P."/>
            <person name="Kruszewska J.S."/>
            <person name="Biernat P."/>
            <person name="Pawlowska J."/>
        </authorList>
    </citation>
    <scope>NUCLEOTIDE SEQUENCE</scope>
    <source>
        <strain evidence="1">WA0000017839</strain>
    </source>
</reference>
<dbReference type="OrthoDB" id="2279050at2759"/>
<proteinExistence type="predicted"/>
<evidence type="ECO:0000313" key="1">
    <source>
        <dbReference type="EMBL" id="KAG2202028.1"/>
    </source>
</evidence>
<keyword evidence="2" id="KW-1185">Reference proteome</keyword>
<accession>A0A8H7V3J3</accession>
<organism evidence="1 2">
    <name type="scientific">Mucor saturninus</name>
    <dbReference type="NCBI Taxonomy" id="64648"/>
    <lineage>
        <taxon>Eukaryota</taxon>
        <taxon>Fungi</taxon>
        <taxon>Fungi incertae sedis</taxon>
        <taxon>Mucoromycota</taxon>
        <taxon>Mucoromycotina</taxon>
        <taxon>Mucoromycetes</taxon>
        <taxon>Mucorales</taxon>
        <taxon>Mucorineae</taxon>
        <taxon>Mucoraceae</taxon>
        <taxon>Mucor</taxon>
    </lineage>
</organism>
<protein>
    <submittedName>
        <fullName evidence="1">Uncharacterized protein</fullName>
    </submittedName>
</protein>
<sequence length="263" mass="29035">MSSLPLVSNPDASEMTWYRKMASILDIFFRNTDILLHDGETSCQATKDSRNINSRLCEDADNKNSFVGRKIDLLLNSVSVDISSSEWKKANVSVATGEQQQAKNCRTNSAILHQLLDSHVKNINLPTTFVVGMDLIGGCGYMLGIKSVDGAHIAYHLGDLVLPSSLACLQDFKDILDLLYAFKKYQLMLKAIIESAYHRKQAAGTLGHYREVDLPDDIKIPETLFSPQQQQVAHTKKSIISAGAYVNLVIQAMSESTGLSKKV</sequence>
<dbReference type="EMBL" id="JAEPRD010000065">
    <property type="protein sequence ID" value="KAG2202028.1"/>
    <property type="molecule type" value="Genomic_DNA"/>
</dbReference>